<dbReference type="GO" id="GO:0017000">
    <property type="term" value="P:antibiotic biosynthetic process"/>
    <property type="evidence" value="ECO:0007669"/>
    <property type="project" value="UniProtKB-KW"/>
</dbReference>
<accession>A0A1H1FAJ6</accession>
<gene>
    <name evidence="3" type="ORF">SAMN04489718_2937</name>
</gene>
<dbReference type="InterPro" id="IPR032710">
    <property type="entry name" value="NTF2-like_dom_sf"/>
</dbReference>
<evidence type="ECO:0000313" key="3">
    <source>
        <dbReference type="EMBL" id="SDQ97971.1"/>
    </source>
</evidence>
<proteinExistence type="inferred from homology"/>
<keyword evidence="4" id="KW-1185">Reference proteome</keyword>
<evidence type="ECO:0000256" key="1">
    <source>
        <dbReference type="ARBA" id="ARBA00009377"/>
    </source>
</evidence>
<sequence length="163" mass="19076">MYETVPHTDAPTDPTARRDHNRAIVDLYMNTRGQDRHKRHLLFTEDGVGGLWTTDKCEPIKIQGRDRLAEHAAWSLQCFPDWAWINIEIFDTQDPDRFWVECDGEGKICYEGYPEGYYRNHFLHSFTFENGKIALQREFMNPCEQFRALGIEIPTIKRAGIPT</sequence>
<comment type="similarity">
    <text evidence="1">Belongs to the PhzA/PhzB family.</text>
</comment>
<dbReference type="RefSeq" id="WP_092524734.1">
    <property type="nucleotide sequence ID" value="NZ_FNKO01000002.1"/>
</dbReference>
<reference evidence="4" key="1">
    <citation type="submission" date="2016-10" db="EMBL/GenBank/DDBJ databases">
        <authorList>
            <person name="Varghese N."/>
            <person name="Submissions S."/>
        </authorList>
    </citation>
    <scope>NUCLEOTIDE SEQUENCE [LARGE SCALE GENOMIC DNA]</scope>
    <source>
        <strain evidence="4">DSM 45459</strain>
    </source>
</reference>
<organism evidence="3 4">
    <name type="scientific">Actinopolyspora saharensis</name>
    <dbReference type="NCBI Taxonomy" id="995062"/>
    <lineage>
        <taxon>Bacteria</taxon>
        <taxon>Bacillati</taxon>
        <taxon>Actinomycetota</taxon>
        <taxon>Actinomycetes</taxon>
        <taxon>Actinopolysporales</taxon>
        <taxon>Actinopolysporaceae</taxon>
        <taxon>Actinopolyspora</taxon>
    </lineage>
</organism>
<dbReference type="AlphaFoldDB" id="A0A1H1FAJ6"/>
<dbReference type="EMBL" id="FNKO01000002">
    <property type="protein sequence ID" value="SDQ97971.1"/>
    <property type="molecule type" value="Genomic_DNA"/>
</dbReference>
<dbReference type="STRING" id="995062.SAMN04489718_2937"/>
<dbReference type="SUPFAM" id="SSF54427">
    <property type="entry name" value="NTF2-like"/>
    <property type="match status" value="1"/>
</dbReference>
<dbReference type="Pfam" id="PF03284">
    <property type="entry name" value="PHZA_PHZB"/>
    <property type="match status" value="1"/>
</dbReference>
<dbReference type="Gene3D" id="3.10.450.50">
    <property type="match status" value="1"/>
</dbReference>
<evidence type="ECO:0000256" key="2">
    <source>
        <dbReference type="ARBA" id="ARBA00023194"/>
    </source>
</evidence>
<evidence type="ECO:0000313" key="4">
    <source>
        <dbReference type="Proteomes" id="UP000199301"/>
    </source>
</evidence>
<protein>
    <submittedName>
        <fullName evidence="3">Phenazine biosynthesis protein A/B</fullName>
    </submittedName>
</protein>
<dbReference type="Proteomes" id="UP000199301">
    <property type="component" value="Unassembled WGS sequence"/>
</dbReference>
<dbReference type="InterPro" id="IPR004964">
    <property type="entry name" value="PhzA_PhzB"/>
</dbReference>
<keyword evidence="2" id="KW-0045">Antibiotic biosynthesis</keyword>
<dbReference type="OrthoDB" id="8479735at2"/>
<name>A0A1H1FAJ6_9ACTN</name>